<gene>
    <name evidence="6" type="ORF">IDH41_19310</name>
</gene>
<feature type="compositionally biased region" description="Low complexity" evidence="4">
    <location>
        <begin position="1"/>
        <end position="27"/>
    </location>
</feature>
<name>A0A927H6N0_9BACL</name>
<keyword evidence="6" id="KW-0966">Cell projection</keyword>
<feature type="region of interest" description="Disordered" evidence="4">
    <location>
        <begin position="1"/>
        <end position="29"/>
    </location>
</feature>
<dbReference type="Pfam" id="PF02120">
    <property type="entry name" value="Flg_hook"/>
    <property type="match status" value="1"/>
</dbReference>
<dbReference type="PRINTS" id="PR01007">
    <property type="entry name" value="FLGHOOKFLIK"/>
</dbReference>
<evidence type="ECO:0000256" key="3">
    <source>
        <dbReference type="ARBA" id="ARBA00022795"/>
    </source>
</evidence>
<evidence type="ECO:0000259" key="5">
    <source>
        <dbReference type="Pfam" id="PF02120"/>
    </source>
</evidence>
<protein>
    <submittedName>
        <fullName evidence="6">Flagellar hook-length control protein FliK</fullName>
    </submittedName>
</protein>
<evidence type="ECO:0000313" key="7">
    <source>
        <dbReference type="Proteomes" id="UP000632125"/>
    </source>
</evidence>
<proteinExistence type="inferred from homology"/>
<comment type="caution">
    <text evidence="6">The sequence shown here is derived from an EMBL/GenBank/DDBJ whole genome shotgun (WGS) entry which is preliminary data.</text>
</comment>
<keyword evidence="3" id="KW-1005">Bacterial flagellum biogenesis</keyword>
<dbReference type="RefSeq" id="WP_190863918.1">
    <property type="nucleotide sequence ID" value="NZ_JACXIY010000023.1"/>
</dbReference>
<feature type="domain" description="Flagellar hook-length control protein-like C-terminal" evidence="5">
    <location>
        <begin position="329"/>
        <end position="404"/>
    </location>
</feature>
<dbReference type="Proteomes" id="UP000632125">
    <property type="component" value="Unassembled WGS sequence"/>
</dbReference>
<accession>A0A927H6N0</accession>
<comment type="similarity">
    <text evidence="2">Belongs to the FliK family.</text>
</comment>
<dbReference type="InterPro" id="IPR001635">
    <property type="entry name" value="Flag_hook_Flik"/>
</dbReference>
<dbReference type="GO" id="GO:0009424">
    <property type="term" value="C:bacterial-type flagellum hook"/>
    <property type="evidence" value="ECO:0007669"/>
    <property type="project" value="InterPro"/>
</dbReference>
<keyword evidence="6" id="KW-0969">Cilium</keyword>
<comment type="function">
    <text evidence="1">Controls the length of the flagellar hook.</text>
</comment>
<evidence type="ECO:0000256" key="2">
    <source>
        <dbReference type="ARBA" id="ARBA00009149"/>
    </source>
</evidence>
<evidence type="ECO:0000313" key="6">
    <source>
        <dbReference type="EMBL" id="MBD2870736.1"/>
    </source>
</evidence>
<keyword evidence="6" id="KW-0282">Flagellum</keyword>
<dbReference type="AlphaFoldDB" id="A0A927H6N0"/>
<dbReference type="EMBL" id="JACXIY010000023">
    <property type="protein sequence ID" value="MBD2870736.1"/>
    <property type="molecule type" value="Genomic_DNA"/>
</dbReference>
<feature type="region of interest" description="Disordered" evidence="4">
    <location>
        <begin position="403"/>
        <end position="431"/>
    </location>
</feature>
<dbReference type="InterPro" id="IPR021136">
    <property type="entry name" value="Flagellar_hook_control-like_C"/>
</dbReference>
<evidence type="ECO:0000256" key="4">
    <source>
        <dbReference type="SAM" id="MobiDB-lite"/>
    </source>
</evidence>
<dbReference type="Gene3D" id="3.30.750.140">
    <property type="match status" value="1"/>
</dbReference>
<dbReference type="InterPro" id="IPR038610">
    <property type="entry name" value="FliK-like_C_sf"/>
</dbReference>
<sequence>MEMIVSQSVTTPSQTQPSTPASGASANGAGGADFQKALIRQINGGISAGGESTSPVPYLAGPAVPEAATASAGQTGTSLSDLLAIIDGLIEQLEAPTEDGGQSAETEQHDLHQLEAALDQMNALLALLGVPSAIIQPVAAAASGEDGGQASELGVQLTASLKSSLQDALLQLQAVLQQGNVKRVQQQDPTVFIGHQLQALAQLLEQEPASANNFRLKPEASVATQLFAVQSVPQPEAATMLQRLSQQAVHPAFTAVSAQQLESLAITEQAGTVIEAIPQMPHGTANAELTRGFAPLTVHATAGAAASFVAADQFAETMTGMIVQRFDVTTVNGISEAKLQLFPEHLGQVDVRISMQNGLLTAVFQTDTAMAKDMLDNQMAQLRAALQAQGITVDKLEVSQGQTDTLWSQQHQGQGGGRQHESSRQLFSGGEGADEVRFETELVEQAAVQGLGFGRGINVRA</sequence>
<dbReference type="CDD" id="cd17470">
    <property type="entry name" value="T3SS_Flik_C"/>
    <property type="match status" value="1"/>
</dbReference>
<dbReference type="GO" id="GO:0044780">
    <property type="term" value="P:bacterial-type flagellum assembly"/>
    <property type="evidence" value="ECO:0007669"/>
    <property type="project" value="InterPro"/>
</dbReference>
<evidence type="ECO:0000256" key="1">
    <source>
        <dbReference type="ARBA" id="ARBA00003944"/>
    </source>
</evidence>
<keyword evidence="7" id="KW-1185">Reference proteome</keyword>
<organism evidence="6 7">
    <name type="scientific">Paenibacillus arenilitoris</name>
    <dbReference type="NCBI Taxonomy" id="2772299"/>
    <lineage>
        <taxon>Bacteria</taxon>
        <taxon>Bacillati</taxon>
        <taxon>Bacillota</taxon>
        <taxon>Bacilli</taxon>
        <taxon>Bacillales</taxon>
        <taxon>Paenibacillaceae</taxon>
        <taxon>Paenibacillus</taxon>
    </lineage>
</organism>
<reference evidence="6" key="1">
    <citation type="submission" date="2020-09" db="EMBL/GenBank/DDBJ databases">
        <title>A novel bacterium of genus Paenibacillus, isolated from South China Sea.</title>
        <authorList>
            <person name="Huang H."/>
            <person name="Mo K."/>
            <person name="Hu Y."/>
        </authorList>
    </citation>
    <scope>NUCLEOTIDE SEQUENCE</scope>
    <source>
        <strain evidence="6">IB182493</strain>
    </source>
</reference>